<dbReference type="Pfam" id="PF02563">
    <property type="entry name" value="Poly_export"/>
    <property type="match status" value="1"/>
</dbReference>
<feature type="domain" description="SLBB" evidence="18">
    <location>
        <begin position="102"/>
        <end position="182"/>
    </location>
</feature>
<keyword evidence="13" id="KW-0998">Cell outer membrane</keyword>
<feature type="chain" id="PRO_5011594770" evidence="15">
    <location>
        <begin position="23"/>
        <end position="262"/>
    </location>
</feature>
<keyword evidence="12" id="KW-0564">Palmitate</keyword>
<evidence type="ECO:0000313" key="19">
    <source>
        <dbReference type="EMBL" id="SFD06159.1"/>
    </source>
</evidence>
<feature type="domain" description="Polysaccharide export protein N-terminal" evidence="16">
    <location>
        <begin position="22"/>
        <end position="96"/>
    </location>
</feature>
<sequence>MKRFIKWMMAAALVLTMGVAGAADTVLGPGDVVKLSVYGSPDLALETRVSDSGSITFPLLGQVAVGGLPVAAAEKKIGDLLEKGGYLKKAQVNMLVTTLASQQVSVLGYVNRPGRYAVDGRRKVLDLLAMAGGIHGDGGDIINLVRTRNGDTTRETIDVVDMVRKGELNKDVEVAGGDIIYVERAPRAYVTGEVTRPGPFRLERGMTVQQAVSAGGGLSIRGSNNGMKITRKDAGGNPVTINVNAGDPVQVDDVIVVRESWF</sequence>
<comment type="similarity">
    <text evidence="2">Belongs to the BexD/CtrA/VexA family.</text>
</comment>
<evidence type="ECO:0000256" key="13">
    <source>
        <dbReference type="ARBA" id="ARBA00023237"/>
    </source>
</evidence>
<evidence type="ECO:0000256" key="7">
    <source>
        <dbReference type="ARBA" id="ARBA00022729"/>
    </source>
</evidence>
<dbReference type="GO" id="GO:0015159">
    <property type="term" value="F:polysaccharide transmembrane transporter activity"/>
    <property type="evidence" value="ECO:0007669"/>
    <property type="project" value="InterPro"/>
</dbReference>
<accession>A0A1I1P8M2</accession>
<evidence type="ECO:0000256" key="14">
    <source>
        <dbReference type="ARBA" id="ARBA00023288"/>
    </source>
</evidence>
<evidence type="ECO:0000256" key="9">
    <source>
        <dbReference type="ARBA" id="ARBA00023065"/>
    </source>
</evidence>
<evidence type="ECO:0000256" key="12">
    <source>
        <dbReference type="ARBA" id="ARBA00023139"/>
    </source>
</evidence>
<keyword evidence="14" id="KW-0449">Lipoprotein</keyword>
<dbReference type="Pfam" id="PF10531">
    <property type="entry name" value="SLBB"/>
    <property type="match status" value="1"/>
</dbReference>
<keyword evidence="5" id="KW-0762">Sugar transport</keyword>
<dbReference type="NCBIfam" id="TIGR03028">
    <property type="entry name" value="EpsE"/>
    <property type="match status" value="1"/>
</dbReference>
<dbReference type="AlphaFoldDB" id="A0A1I1P8M2"/>
<dbReference type="GO" id="GO:0009279">
    <property type="term" value="C:cell outer membrane"/>
    <property type="evidence" value="ECO:0007669"/>
    <property type="project" value="UniProtKB-SubCell"/>
</dbReference>
<dbReference type="InterPro" id="IPR019554">
    <property type="entry name" value="Soluble_ligand-bd"/>
</dbReference>
<keyword evidence="9" id="KW-0406">Ion transport</keyword>
<proteinExistence type="inferred from homology"/>
<dbReference type="InterPro" id="IPR003715">
    <property type="entry name" value="Poly_export_N"/>
</dbReference>
<dbReference type="EMBL" id="FOLD01000015">
    <property type="protein sequence ID" value="SFD06159.1"/>
    <property type="molecule type" value="Genomic_DNA"/>
</dbReference>
<keyword evidence="20" id="KW-1185">Reference proteome</keyword>
<evidence type="ECO:0000256" key="4">
    <source>
        <dbReference type="ARBA" id="ARBA00022452"/>
    </source>
</evidence>
<keyword evidence="4" id="KW-1134">Transmembrane beta strand</keyword>
<gene>
    <name evidence="19" type="ORF">SAMN05216204_11550</name>
</gene>
<keyword evidence="3" id="KW-0813">Transport</keyword>
<evidence type="ECO:0000256" key="15">
    <source>
        <dbReference type="SAM" id="SignalP"/>
    </source>
</evidence>
<evidence type="ECO:0000256" key="8">
    <source>
        <dbReference type="ARBA" id="ARBA00023047"/>
    </source>
</evidence>
<dbReference type="Pfam" id="PF22461">
    <property type="entry name" value="SLBB_2"/>
    <property type="match status" value="1"/>
</dbReference>
<dbReference type="InterPro" id="IPR049712">
    <property type="entry name" value="Poly_export"/>
</dbReference>
<dbReference type="GO" id="GO:0006811">
    <property type="term" value="P:monoatomic ion transport"/>
    <property type="evidence" value="ECO:0007669"/>
    <property type="project" value="UniProtKB-KW"/>
</dbReference>
<keyword evidence="11" id="KW-0472">Membrane</keyword>
<keyword evidence="10" id="KW-0626">Porin</keyword>
<dbReference type="Gene3D" id="3.10.560.10">
    <property type="entry name" value="Outer membrane lipoprotein wza domain like"/>
    <property type="match status" value="2"/>
</dbReference>
<dbReference type="Gene3D" id="3.30.1950.10">
    <property type="entry name" value="wza like domain"/>
    <property type="match status" value="1"/>
</dbReference>
<evidence type="ECO:0000256" key="3">
    <source>
        <dbReference type="ARBA" id="ARBA00022448"/>
    </source>
</evidence>
<reference evidence="20" key="1">
    <citation type="submission" date="2016-10" db="EMBL/GenBank/DDBJ databases">
        <authorList>
            <person name="Varghese N."/>
            <person name="Submissions S."/>
        </authorList>
    </citation>
    <scope>NUCLEOTIDE SEQUENCE [LARGE SCALE GENOMIC DNA]</scope>
    <source>
        <strain evidence="20">CGMCC 1.12041</strain>
    </source>
</reference>
<evidence type="ECO:0000313" key="20">
    <source>
        <dbReference type="Proteomes" id="UP000198639"/>
    </source>
</evidence>
<organism evidence="19 20">
    <name type="scientific">Massilia yuzhufengensis</name>
    <dbReference type="NCBI Taxonomy" id="1164594"/>
    <lineage>
        <taxon>Bacteria</taxon>
        <taxon>Pseudomonadati</taxon>
        <taxon>Pseudomonadota</taxon>
        <taxon>Betaproteobacteria</taxon>
        <taxon>Burkholderiales</taxon>
        <taxon>Oxalobacteraceae</taxon>
        <taxon>Telluria group</taxon>
        <taxon>Massilia</taxon>
    </lineage>
</organism>
<evidence type="ECO:0000259" key="17">
    <source>
        <dbReference type="Pfam" id="PF10531"/>
    </source>
</evidence>
<evidence type="ECO:0000256" key="2">
    <source>
        <dbReference type="ARBA" id="ARBA00009450"/>
    </source>
</evidence>
<dbReference type="STRING" id="1164594.SAMN05216204_11550"/>
<evidence type="ECO:0000256" key="6">
    <source>
        <dbReference type="ARBA" id="ARBA00022692"/>
    </source>
</evidence>
<evidence type="ECO:0000256" key="5">
    <source>
        <dbReference type="ARBA" id="ARBA00022597"/>
    </source>
</evidence>
<dbReference type="GO" id="GO:0015288">
    <property type="term" value="F:porin activity"/>
    <property type="evidence" value="ECO:0007669"/>
    <property type="project" value="UniProtKB-KW"/>
</dbReference>
<dbReference type="PANTHER" id="PTHR33619:SF3">
    <property type="entry name" value="POLYSACCHARIDE EXPORT PROTEIN GFCE-RELATED"/>
    <property type="match status" value="1"/>
</dbReference>
<feature type="signal peptide" evidence="15">
    <location>
        <begin position="1"/>
        <end position="22"/>
    </location>
</feature>
<keyword evidence="7 15" id="KW-0732">Signal</keyword>
<protein>
    <submittedName>
        <fullName evidence="19">Polysaccharide export outer membrane protein</fullName>
    </submittedName>
</protein>
<dbReference type="GO" id="GO:0046930">
    <property type="term" value="C:pore complex"/>
    <property type="evidence" value="ECO:0007669"/>
    <property type="project" value="UniProtKB-KW"/>
</dbReference>
<evidence type="ECO:0000256" key="10">
    <source>
        <dbReference type="ARBA" id="ARBA00023114"/>
    </source>
</evidence>
<evidence type="ECO:0000256" key="11">
    <source>
        <dbReference type="ARBA" id="ARBA00023136"/>
    </source>
</evidence>
<name>A0A1I1P8M2_9BURK</name>
<dbReference type="InterPro" id="IPR017478">
    <property type="entry name" value="Polysacc_export_EpsE"/>
</dbReference>
<dbReference type="PANTHER" id="PTHR33619">
    <property type="entry name" value="POLYSACCHARIDE EXPORT PROTEIN GFCE-RELATED"/>
    <property type="match status" value="1"/>
</dbReference>
<keyword evidence="8" id="KW-0625">Polysaccharide transport</keyword>
<dbReference type="OrthoDB" id="9815244at2"/>
<feature type="domain" description="Soluble ligand binding" evidence="17">
    <location>
        <begin position="188"/>
        <end position="240"/>
    </location>
</feature>
<dbReference type="Proteomes" id="UP000198639">
    <property type="component" value="Unassembled WGS sequence"/>
</dbReference>
<evidence type="ECO:0000256" key="1">
    <source>
        <dbReference type="ARBA" id="ARBA00004571"/>
    </source>
</evidence>
<dbReference type="RefSeq" id="WP_091875146.1">
    <property type="nucleotide sequence ID" value="NZ_FOLD01000015.1"/>
</dbReference>
<evidence type="ECO:0000259" key="16">
    <source>
        <dbReference type="Pfam" id="PF02563"/>
    </source>
</evidence>
<comment type="subcellular location">
    <subcellularLocation>
        <location evidence="1">Cell outer membrane</location>
        <topology evidence="1">Multi-pass membrane protein</topology>
    </subcellularLocation>
</comment>
<keyword evidence="6" id="KW-0812">Transmembrane</keyword>
<dbReference type="InterPro" id="IPR054765">
    <property type="entry name" value="SLBB_dom"/>
</dbReference>
<evidence type="ECO:0000259" key="18">
    <source>
        <dbReference type="Pfam" id="PF22461"/>
    </source>
</evidence>